<comment type="cofactor">
    <cofactor evidence="2">
        <name>Fe(2+)</name>
        <dbReference type="ChEBI" id="CHEBI:29033"/>
    </cofactor>
    <text evidence="2">Binds 1 Fe(2+) ion.</text>
</comment>
<dbReference type="HAMAP" id="MF_00163">
    <property type="entry name" value="Pep_deformylase"/>
    <property type="match status" value="1"/>
</dbReference>
<dbReference type="GO" id="GO:0042586">
    <property type="term" value="F:peptide deformylase activity"/>
    <property type="evidence" value="ECO:0007669"/>
    <property type="project" value="UniProtKB-UniRule"/>
</dbReference>
<keyword evidence="2" id="KW-0648">Protein biosynthesis</keyword>
<keyword evidence="2" id="KW-0408">Iron</keyword>
<comment type="function">
    <text evidence="2">Removes the formyl group from the N-terminal Met of newly synthesized proteins. Requires at least a dipeptide for an efficient rate of reaction. N-terminal L-methionine is a prerequisite for activity but the enzyme has broad specificity at other positions.</text>
</comment>
<evidence type="ECO:0000256" key="1">
    <source>
        <dbReference type="ARBA" id="ARBA00010759"/>
    </source>
</evidence>
<feature type="binding site" evidence="2">
    <location>
        <position position="144"/>
    </location>
    <ligand>
        <name>Fe cation</name>
        <dbReference type="ChEBI" id="CHEBI:24875"/>
    </ligand>
</feature>
<organism evidence="3 4">
    <name type="scientific">Candidatus Jorgensenbacteria bacterium RIFCSPLOWO2_01_FULL_45_25b</name>
    <dbReference type="NCBI Taxonomy" id="1798471"/>
    <lineage>
        <taxon>Bacteria</taxon>
        <taxon>Candidatus Joergenseniibacteriota</taxon>
    </lineage>
</organism>
<feature type="active site" evidence="2">
    <location>
        <position position="141"/>
    </location>
</feature>
<evidence type="ECO:0000256" key="2">
    <source>
        <dbReference type="HAMAP-Rule" id="MF_00163"/>
    </source>
</evidence>
<evidence type="ECO:0000313" key="4">
    <source>
        <dbReference type="Proteomes" id="UP000176996"/>
    </source>
</evidence>
<dbReference type="PIRSF" id="PIRSF004749">
    <property type="entry name" value="Pep_def"/>
    <property type="match status" value="1"/>
</dbReference>
<dbReference type="EMBL" id="MFKK01000001">
    <property type="protein sequence ID" value="OGG42512.1"/>
    <property type="molecule type" value="Genomic_DNA"/>
</dbReference>
<comment type="similarity">
    <text evidence="1 2">Belongs to the polypeptide deformylase family.</text>
</comment>
<gene>
    <name evidence="2" type="primary">def</name>
    <name evidence="3" type="ORF">A3A21_02290</name>
</gene>
<dbReference type="Gene3D" id="3.90.45.10">
    <property type="entry name" value="Peptide deformylase"/>
    <property type="match status" value="1"/>
</dbReference>
<dbReference type="NCBIfam" id="TIGR00079">
    <property type="entry name" value="pept_deformyl"/>
    <property type="match status" value="1"/>
</dbReference>
<keyword evidence="2" id="KW-0479">Metal-binding</keyword>
<dbReference type="GO" id="GO:0046872">
    <property type="term" value="F:metal ion binding"/>
    <property type="evidence" value="ECO:0007669"/>
    <property type="project" value="UniProtKB-KW"/>
</dbReference>
<dbReference type="NCBIfam" id="NF001159">
    <property type="entry name" value="PRK00150.1-3"/>
    <property type="match status" value="1"/>
</dbReference>
<dbReference type="InterPro" id="IPR036821">
    <property type="entry name" value="Peptide_deformylase_sf"/>
</dbReference>
<name>A0A1F6C0F8_9BACT</name>
<reference evidence="3 4" key="1">
    <citation type="journal article" date="2016" name="Nat. Commun.">
        <title>Thousands of microbial genomes shed light on interconnected biogeochemical processes in an aquifer system.</title>
        <authorList>
            <person name="Anantharaman K."/>
            <person name="Brown C.T."/>
            <person name="Hug L.A."/>
            <person name="Sharon I."/>
            <person name="Castelle C.J."/>
            <person name="Probst A.J."/>
            <person name="Thomas B.C."/>
            <person name="Singh A."/>
            <person name="Wilkins M.J."/>
            <person name="Karaoz U."/>
            <person name="Brodie E.L."/>
            <person name="Williams K.H."/>
            <person name="Hubbard S.S."/>
            <person name="Banfield J.F."/>
        </authorList>
    </citation>
    <scope>NUCLEOTIDE SEQUENCE [LARGE SCALE GENOMIC DNA]</scope>
</reference>
<dbReference type="STRING" id="1798471.A3A21_02290"/>
<dbReference type="InterPro" id="IPR023635">
    <property type="entry name" value="Peptide_deformylase"/>
</dbReference>
<dbReference type="SUPFAM" id="SSF56420">
    <property type="entry name" value="Peptide deformylase"/>
    <property type="match status" value="1"/>
</dbReference>
<sequence>MQILTIDNKKSEKHLRMRVASTNLSAEKPSELRKLVSDMRKAMREARGVGLSANQVGVQKRLFIAQVPQKDGKRTFYSFINPVIKKTSKETVVMEEGCLSIPGVYGDVERFYSLTLEGYTVYGKKTKIRAFGLLAHVFQHEIDHLDGVLFIDKATNLHQVKFDEGVSNS</sequence>
<dbReference type="EC" id="3.5.1.88" evidence="2"/>
<accession>A0A1F6C0F8</accession>
<evidence type="ECO:0000313" key="3">
    <source>
        <dbReference type="EMBL" id="OGG42512.1"/>
    </source>
</evidence>
<comment type="catalytic activity">
    <reaction evidence="2">
        <text>N-terminal N-formyl-L-methionyl-[peptide] + H2O = N-terminal L-methionyl-[peptide] + formate</text>
        <dbReference type="Rhea" id="RHEA:24420"/>
        <dbReference type="Rhea" id="RHEA-COMP:10639"/>
        <dbReference type="Rhea" id="RHEA-COMP:10640"/>
        <dbReference type="ChEBI" id="CHEBI:15377"/>
        <dbReference type="ChEBI" id="CHEBI:15740"/>
        <dbReference type="ChEBI" id="CHEBI:49298"/>
        <dbReference type="ChEBI" id="CHEBI:64731"/>
        <dbReference type="EC" id="3.5.1.88"/>
    </reaction>
</comment>
<dbReference type="AlphaFoldDB" id="A0A1F6C0F8"/>
<comment type="caution">
    <text evidence="3">The sequence shown here is derived from an EMBL/GenBank/DDBJ whole genome shotgun (WGS) entry which is preliminary data.</text>
</comment>
<keyword evidence="2" id="KW-0378">Hydrolase</keyword>
<feature type="binding site" evidence="2">
    <location>
        <position position="98"/>
    </location>
    <ligand>
        <name>Fe cation</name>
        <dbReference type="ChEBI" id="CHEBI:24875"/>
    </ligand>
</feature>
<dbReference type="CDD" id="cd00487">
    <property type="entry name" value="Pep_deformylase"/>
    <property type="match status" value="1"/>
</dbReference>
<dbReference type="PANTHER" id="PTHR10458">
    <property type="entry name" value="PEPTIDE DEFORMYLASE"/>
    <property type="match status" value="1"/>
</dbReference>
<dbReference type="PANTHER" id="PTHR10458:SF22">
    <property type="entry name" value="PEPTIDE DEFORMYLASE"/>
    <property type="match status" value="1"/>
</dbReference>
<dbReference type="Pfam" id="PF01327">
    <property type="entry name" value="Pep_deformylase"/>
    <property type="match status" value="1"/>
</dbReference>
<dbReference type="GO" id="GO:0006412">
    <property type="term" value="P:translation"/>
    <property type="evidence" value="ECO:0007669"/>
    <property type="project" value="UniProtKB-UniRule"/>
</dbReference>
<dbReference type="Proteomes" id="UP000176996">
    <property type="component" value="Unassembled WGS sequence"/>
</dbReference>
<protein>
    <recommendedName>
        <fullName evidence="2">Peptide deformylase</fullName>
        <shortName evidence="2">PDF</shortName>
        <ecNumber evidence="2">3.5.1.88</ecNumber>
    </recommendedName>
    <alternativeName>
        <fullName evidence="2">Polypeptide deformylase</fullName>
    </alternativeName>
</protein>
<feature type="binding site" evidence="2">
    <location>
        <position position="140"/>
    </location>
    <ligand>
        <name>Fe cation</name>
        <dbReference type="ChEBI" id="CHEBI:24875"/>
    </ligand>
</feature>
<proteinExistence type="inferred from homology"/>
<dbReference type="PRINTS" id="PR01576">
    <property type="entry name" value="PDEFORMYLASE"/>
</dbReference>